<evidence type="ECO:0000313" key="2">
    <source>
        <dbReference type="Proteomes" id="UP001222325"/>
    </source>
</evidence>
<organism evidence="1 2">
    <name type="scientific">Mycena belliarum</name>
    <dbReference type="NCBI Taxonomy" id="1033014"/>
    <lineage>
        <taxon>Eukaryota</taxon>
        <taxon>Fungi</taxon>
        <taxon>Dikarya</taxon>
        <taxon>Basidiomycota</taxon>
        <taxon>Agaricomycotina</taxon>
        <taxon>Agaricomycetes</taxon>
        <taxon>Agaricomycetidae</taxon>
        <taxon>Agaricales</taxon>
        <taxon>Marasmiineae</taxon>
        <taxon>Mycenaceae</taxon>
        <taxon>Mycena</taxon>
    </lineage>
</organism>
<dbReference type="AlphaFoldDB" id="A0AAD6XUQ3"/>
<dbReference type="Proteomes" id="UP001222325">
    <property type="component" value="Unassembled WGS sequence"/>
</dbReference>
<accession>A0AAD6XUQ3</accession>
<reference evidence="1" key="1">
    <citation type="submission" date="2023-03" db="EMBL/GenBank/DDBJ databases">
        <title>Massive genome expansion in bonnet fungi (Mycena s.s.) driven by repeated elements and novel gene families across ecological guilds.</title>
        <authorList>
            <consortium name="Lawrence Berkeley National Laboratory"/>
            <person name="Harder C.B."/>
            <person name="Miyauchi S."/>
            <person name="Viragh M."/>
            <person name="Kuo A."/>
            <person name="Thoen E."/>
            <person name="Andreopoulos B."/>
            <person name="Lu D."/>
            <person name="Skrede I."/>
            <person name="Drula E."/>
            <person name="Henrissat B."/>
            <person name="Morin E."/>
            <person name="Kohler A."/>
            <person name="Barry K."/>
            <person name="LaButti K."/>
            <person name="Morin E."/>
            <person name="Salamov A."/>
            <person name="Lipzen A."/>
            <person name="Mereny Z."/>
            <person name="Hegedus B."/>
            <person name="Baldrian P."/>
            <person name="Stursova M."/>
            <person name="Weitz H."/>
            <person name="Taylor A."/>
            <person name="Grigoriev I.V."/>
            <person name="Nagy L.G."/>
            <person name="Martin F."/>
            <person name="Kauserud H."/>
        </authorList>
    </citation>
    <scope>NUCLEOTIDE SEQUENCE</scope>
    <source>
        <strain evidence="1">CBHHK173m</strain>
    </source>
</reference>
<gene>
    <name evidence="1" type="ORF">B0H15DRAFT_800820</name>
</gene>
<name>A0AAD6XUQ3_9AGAR</name>
<evidence type="ECO:0000313" key="1">
    <source>
        <dbReference type="EMBL" id="KAJ7088876.1"/>
    </source>
</evidence>
<sequence length="299" mass="33275">MATSNIETHDHLWLTSLWPEHLRFFHVLDIKDTEEEYALYSIVPNSSSGKREWAYVDRNPNERDASRGLLLLYKNPPILKNAPVDALFPVGIRVQGFVERCNLKPLGTWASGRSAASAIQFIVLTGGQDHGSVFGQYKTAVSSVVDYIYKCLNVTPPANEQDHDTMFIARRVFTKVTRSNRRVPSALERGDDPLGLCKSIDKEWRVLNKPSIGMYIPDDYDVSDGAIVPCDGMGLTEGDFVDVCVGFDIVHRRGRMGEESVQVHLKIEHVLLLASAQLAAIADDEAQTVAVQNPGLSFF</sequence>
<keyword evidence="2" id="KW-1185">Reference proteome</keyword>
<dbReference type="EMBL" id="JARJCN010000025">
    <property type="protein sequence ID" value="KAJ7088876.1"/>
    <property type="molecule type" value="Genomic_DNA"/>
</dbReference>
<comment type="caution">
    <text evidence="1">The sequence shown here is derived from an EMBL/GenBank/DDBJ whole genome shotgun (WGS) entry which is preliminary data.</text>
</comment>
<protein>
    <submittedName>
        <fullName evidence="1">Uncharacterized protein</fullName>
    </submittedName>
</protein>
<proteinExistence type="predicted"/>